<organism evidence="3">
    <name type="scientific">Lygus hesperus</name>
    <name type="common">Western plant bug</name>
    <dbReference type="NCBI Taxonomy" id="30085"/>
    <lineage>
        <taxon>Eukaryota</taxon>
        <taxon>Metazoa</taxon>
        <taxon>Ecdysozoa</taxon>
        <taxon>Arthropoda</taxon>
        <taxon>Hexapoda</taxon>
        <taxon>Insecta</taxon>
        <taxon>Pterygota</taxon>
        <taxon>Neoptera</taxon>
        <taxon>Paraneoptera</taxon>
        <taxon>Hemiptera</taxon>
        <taxon>Heteroptera</taxon>
        <taxon>Panheteroptera</taxon>
        <taxon>Cimicomorpha</taxon>
        <taxon>Miridae</taxon>
        <taxon>Mirini</taxon>
        <taxon>Lygus</taxon>
    </lineage>
</organism>
<protein>
    <submittedName>
        <fullName evidence="3">Glycine-rich selenoprotein</fullName>
    </submittedName>
</protein>
<feature type="compositionally biased region" description="Gly residues" evidence="1">
    <location>
        <begin position="53"/>
        <end position="86"/>
    </location>
</feature>
<evidence type="ECO:0000313" key="3">
    <source>
        <dbReference type="EMBL" id="JAG28352.1"/>
    </source>
</evidence>
<dbReference type="EMBL" id="GBRD01009927">
    <property type="protein sequence ID" value="JAG55897.1"/>
    <property type="molecule type" value="Transcribed_RNA"/>
</dbReference>
<sequence>MTYVTRDGRVLPSQPWGIAKVMGLFWGFIDLIVAYFQTLISPWTQSDKPANNFGGGGAWRGSGGGGGGGGGGGFFRGGGGGGGGGPRGPPKPPPGGTSTE</sequence>
<dbReference type="Pfam" id="PF10961">
    <property type="entry name" value="SelK_SelG"/>
    <property type="match status" value="1"/>
</dbReference>
<feature type="transmembrane region" description="Helical" evidence="2">
    <location>
        <begin position="16"/>
        <end position="36"/>
    </location>
</feature>
<proteinExistence type="predicted"/>
<reference evidence="3" key="2">
    <citation type="submission" date="2014-07" db="EMBL/GenBank/DDBJ databases">
        <authorList>
            <person name="Hull J."/>
        </authorList>
    </citation>
    <scope>NUCLEOTIDE SEQUENCE</scope>
</reference>
<evidence type="ECO:0000313" key="4">
    <source>
        <dbReference type="EMBL" id="JAG55897.1"/>
    </source>
</evidence>
<keyword evidence="2" id="KW-0812">Transmembrane</keyword>
<feature type="compositionally biased region" description="Pro residues" evidence="1">
    <location>
        <begin position="87"/>
        <end position="100"/>
    </location>
</feature>
<reference evidence="4" key="3">
    <citation type="submission" date="2014-09" db="EMBL/GenBank/DDBJ databases">
        <authorList>
            <person name="Magalhaes I.L.F."/>
            <person name="Oliveira U."/>
            <person name="Santos F.R."/>
            <person name="Vidigal T.H.D.A."/>
            <person name="Brescovit A.D."/>
            <person name="Santos A.J."/>
        </authorList>
    </citation>
    <scope>NUCLEOTIDE SEQUENCE</scope>
</reference>
<dbReference type="EMBL" id="GBHO01015252">
    <property type="protein sequence ID" value="JAG28352.1"/>
    <property type="molecule type" value="Transcribed_RNA"/>
</dbReference>
<feature type="region of interest" description="Disordered" evidence="1">
    <location>
        <begin position="49"/>
        <end position="100"/>
    </location>
</feature>
<reference evidence="3" key="1">
    <citation type="journal article" date="2014" name="PLoS ONE">
        <title>Transcriptome-Based Identification of ABC Transporters in the Western Tarnished Plant Bug Lygus hesperus.</title>
        <authorList>
            <person name="Hull J.J."/>
            <person name="Chaney K."/>
            <person name="Geib S.M."/>
            <person name="Fabrick J.A."/>
            <person name="Brent C.S."/>
            <person name="Walsh D."/>
            <person name="Lavine L.C."/>
        </authorList>
    </citation>
    <scope>NUCLEOTIDE SEQUENCE</scope>
</reference>
<dbReference type="AlphaFoldDB" id="A0A0A9Y5L2"/>
<gene>
    <name evidence="3" type="primary">SelG</name>
    <name evidence="3" type="ORF">CM83_72407</name>
</gene>
<keyword evidence="2" id="KW-1133">Transmembrane helix</keyword>
<dbReference type="InterPro" id="IPR024491">
    <property type="entry name" value="Se_SelK/SelG"/>
</dbReference>
<accession>A0A0A9Y5L2</accession>
<name>A0A0A9Y5L2_LYGHE</name>
<evidence type="ECO:0000256" key="1">
    <source>
        <dbReference type="SAM" id="MobiDB-lite"/>
    </source>
</evidence>
<evidence type="ECO:0000256" key="2">
    <source>
        <dbReference type="SAM" id="Phobius"/>
    </source>
</evidence>
<keyword evidence="2" id="KW-0472">Membrane</keyword>